<dbReference type="Pfam" id="PF00762">
    <property type="entry name" value="Ferrochelatase"/>
    <property type="match status" value="1"/>
</dbReference>
<feature type="binding site" evidence="7">
    <location>
        <position position="213"/>
    </location>
    <ligand>
        <name>Fe(2+)</name>
        <dbReference type="ChEBI" id="CHEBI:29033"/>
    </ligand>
</feature>
<keyword evidence="5 7" id="KW-0627">Porphyrin biosynthesis</keyword>
<dbReference type="RefSeq" id="WP_255914967.1">
    <property type="nucleotide sequence ID" value="NZ_JANFQO010000012.1"/>
</dbReference>
<dbReference type="HAMAP" id="MF_00323">
    <property type="entry name" value="Ferrochelatase"/>
    <property type="match status" value="1"/>
</dbReference>
<comment type="catalytic activity">
    <reaction evidence="7 8">
        <text>heme b + 2 H(+) = protoporphyrin IX + Fe(2+)</text>
        <dbReference type="Rhea" id="RHEA:22584"/>
        <dbReference type="ChEBI" id="CHEBI:15378"/>
        <dbReference type="ChEBI" id="CHEBI:29033"/>
        <dbReference type="ChEBI" id="CHEBI:57306"/>
        <dbReference type="ChEBI" id="CHEBI:60344"/>
        <dbReference type="EC" id="4.98.1.1"/>
    </reaction>
</comment>
<evidence type="ECO:0000313" key="10">
    <source>
        <dbReference type="Proteomes" id="UP001165498"/>
    </source>
</evidence>
<protein>
    <recommendedName>
        <fullName evidence="7 8">Ferrochelatase</fullName>
        <ecNumber evidence="7 8">4.98.1.1</ecNumber>
    </recommendedName>
    <alternativeName>
        <fullName evidence="7">Heme synthase</fullName>
    </alternativeName>
    <alternativeName>
        <fullName evidence="7">Protoheme ferro-lyase</fullName>
    </alternativeName>
</protein>
<dbReference type="PANTHER" id="PTHR11108:SF1">
    <property type="entry name" value="FERROCHELATASE, MITOCHONDRIAL"/>
    <property type="match status" value="1"/>
</dbReference>
<dbReference type="InterPro" id="IPR019772">
    <property type="entry name" value="Ferrochelatase_AS"/>
</dbReference>
<keyword evidence="2 7" id="KW-0408">Iron</keyword>
<dbReference type="PANTHER" id="PTHR11108">
    <property type="entry name" value="FERROCHELATASE"/>
    <property type="match status" value="1"/>
</dbReference>
<dbReference type="EC" id="4.98.1.1" evidence="7 8"/>
<dbReference type="NCBIfam" id="TIGR00109">
    <property type="entry name" value="hemH"/>
    <property type="match status" value="1"/>
</dbReference>
<keyword evidence="3 7" id="KW-0350">Heme biosynthesis</keyword>
<comment type="similarity">
    <text evidence="1 7 8">Belongs to the ferrochelatase family.</text>
</comment>
<sequence>MFGTTRYHAPARAADESGRIAVVLVNLGTPQAPTTAAVRRYLAQFLSDPRVVEQPRWLWLPILYGVILRLRPARSARAYASIWTEAGSPLLVYSRALAQALDRAAGAASGGRISVHLAMTYGEPGIPAVLTELADQGLRRVLLLPLYPQYSATSTGAALDAVADTLKTLRWPPELRTVSDYHDQSLHVEALARSVERHWQSHGRAERLLLSFHGIPRRCVEQGDPYATQCRRTAERLRQRLGLDEAGLVVSFQSRVGREEWLKPYTDQTLAELAQNGVRSVQVLCPGFAVDCLETLEEIAVENRERFLHAGGERYEYIAALNDGEDQVAALLALVLQHCQGWSAAETAHAA</sequence>
<dbReference type="GO" id="GO:0016829">
    <property type="term" value="F:lyase activity"/>
    <property type="evidence" value="ECO:0007669"/>
    <property type="project" value="UniProtKB-KW"/>
</dbReference>
<dbReference type="EMBL" id="JANFQO010000012">
    <property type="protein sequence ID" value="MCQ4165777.1"/>
    <property type="molecule type" value="Genomic_DNA"/>
</dbReference>
<dbReference type="CDD" id="cd03411">
    <property type="entry name" value="Ferrochelatase_N"/>
    <property type="match status" value="1"/>
</dbReference>
<proteinExistence type="inferred from homology"/>
<reference evidence="9" key="1">
    <citation type="submission" date="2022-07" db="EMBL/GenBank/DDBJ databases">
        <title>Tahibacter sp., a new gammaproteobacterium isolated from the silt sample collected at pig farm.</title>
        <authorList>
            <person name="Chen H."/>
        </authorList>
    </citation>
    <scope>NUCLEOTIDE SEQUENCE</scope>
    <source>
        <strain evidence="9">P2K</strain>
    </source>
</reference>
<comment type="pathway">
    <text evidence="7 8">Porphyrin-containing compound metabolism; protoheme biosynthesis; protoheme from protoporphyrin-IX: step 1/1.</text>
</comment>
<evidence type="ECO:0000256" key="2">
    <source>
        <dbReference type="ARBA" id="ARBA00023004"/>
    </source>
</evidence>
<keyword evidence="4 7" id="KW-0456">Lyase</keyword>
<feature type="binding site" evidence="7">
    <location>
        <position position="294"/>
    </location>
    <ligand>
        <name>Fe(2+)</name>
        <dbReference type="ChEBI" id="CHEBI:29033"/>
    </ligand>
</feature>
<dbReference type="Proteomes" id="UP001165498">
    <property type="component" value="Unassembled WGS sequence"/>
</dbReference>
<comment type="subcellular location">
    <subcellularLocation>
        <location evidence="7 8">Cytoplasm</location>
    </subcellularLocation>
</comment>
<evidence type="ECO:0000256" key="6">
    <source>
        <dbReference type="ARBA" id="ARBA00024536"/>
    </source>
</evidence>
<keyword evidence="7" id="KW-0479">Metal-binding</keyword>
<comment type="function">
    <text evidence="7 8">Catalyzes the ferrous insertion into protoporphyrin IX.</text>
</comment>
<evidence type="ECO:0000256" key="1">
    <source>
        <dbReference type="ARBA" id="ARBA00007718"/>
    </source>
</evidence>
<evidence type="ECO:0000256" key="7">
    <source>
        <dbReference type="HAMAP-Rule" id="MF_00323"/>
    </source>
</evidence>
<dbReference type="InterPro" id="IPR033644">
    <property type="entry name" value="Ferrochelatase_C"/>
</dbReference>
<keyword evidence="7 8" id="KW-0963">Cytoplasm</keyword>
<evidence type="ECO:0000256" key="5">
    <source>
        <dbReference type="ARBA" id="ARBA00023244"/>
    </source>
</evidence>
<comment type="caution">
    <text evidence="9">The sequence shown here is derived from an EMBL/GenBank/DDBJ whole genome shotgun (WGS) entry which is preliminary data.</text>
</comment>
<dbReference type="SUPFAM" id="SSF53800">
    <property type="entry name" value="Chelatase"/>
    <property type="match status" value="1"/>
</dbReference>
<organism evidence="9 10">
    <name type="scientific">Tahibacter harae</name>
    <dbReference type="NCBI Taxonomy" id="2963937"/>
    <lineage>
        <taxon>Bacteria</taxon>
        <taxon>Pseudomonadati</taxon>
        <taxon>Pseudomonadota</taxon>
        <taxon>Gammaproteobacteria</taxon>
        <taxon>Lysobacterales</taxon>
        <taxon>Rhodanobacteraceae</taxon>
        <taxon>Tahibacter</taxon>
    </lineage>
</organism>
<keyword evidence="10" id="KW-1185">Reference proteome</keyword>
<comment type="catalytic activity">
    <reaction evidence="6">
        <text>Fe-coproporphyrin III + 2 H(+) = coproporphyrin III + Fe(2+)</text>
        <dbReference type="Rhea" id="RHEA:49572"/>
        <dbReference type="ChEBI" id="CHEBI:15378"/>
        <dbReference type="ChEBI" id="CHEBI:29033"/>
        <dbReference type="ChEBI" id="CHEBI:68438"/>
        <dbReference type="ChEBI" id="CHEBI:131725"/>
        <dbReference type="EC" id="4.99.1.9"/>
    </reaction>
    <physiologicalReaction direction="right-to-left" evidence="6">
        <dbReference type="Rhea" id="RHEA:49574"/>
    </physiologicalReaction>
</comment>
<gene>
    <name evidence="7 9" type="primary">hemH</name>
    <name evidence="9" type="ORF">NM961_13735</name>
</gene>
<evidence type="ECO:0000313" key="9">
    <source>
        <dbReference type="EMBL" id="MCQ4165777.1"/>
    </source>
</evidence>
<dbReference type="PROSITE" id="PS00534">
    <property type="entry name" value="FERROCHELATASE"/>
    <property type="match status" value="1"/>
</dbReference>
<accession>A0ABT1QU30</accession>
<dbReference type="InterPro" id="IPR001015">
    <property type="entry name" value="Ferrochelatase"/>
</dbReference>
<dbReference type="Gene3D" id="3.40.50.1400">
    <property type="match status" value="2"/>
</dbReference>
<dbReference type="InterPro" id="IPR033659">
    <property type="entry name" value="Ferrochelatase_N"/>
</dbReference>
<dbReference type="CDD" id="cd00419">
    <property type="entry name" value="Ferrochelatase_C"/>
    <property type="match status" value="1"/>
</dbReference>
<evidence type="ECO:0000256" key="3">
    <source>
        <dbReference type="ARBA" id="ARBA00023133"/>
    </source>
</evidence>
<evidence type="ECO:0000256" key="4">
    <source>
        <dbReference type="ARBA" id="ARBA00023239"/>
    </source>
</evidence>
<evidence type="ECO:0000256" key="8">
    <source>
        <dbReference type="RuleBase" id="RU000607"/>
    </source>
</evidence>
<name>A0ABT1QU30_9GAMM</name>